<feature type="transmembrane region" description="Helical" evidence="1">
    <location>
        <begin position="164"/>
        <end position="186"/>
    </location>
</feature>
<feature type="transmembrane region" description="Helical" evidence="1">
    <location>
        <begin position="213"/>
        <end position="234"/>
    </location>
</feature>
<name>A0A344TJV9_9BACT</name>
<dbReference type="Proteomes" id="UP000251993">
    <property type="component" value="Chromosome"/>
</dbReference>
<dbReference type="OrthoDB" id="182994at2"/>
<keyword evidence="1" id="KW-0812">Transmembrane</keyword>
<feature type="transmembrane region" description="Helical" evidence="1">
    <location>
        <begin position="313"/>
        <end position="336"/>
    </location>
</feature>
<reference evidence="2 3" key="1">
    <citation type="submission" date="2018-07" db="EMBL/GenBank/DDBJ databases">
        <title>Genome sequencing of Runella.</title>
        <authorList>
            <person name="Baek M.-G."/>
            <person name="Yi H."/>
        </authorList>
    </citation>
    <scope>NUCLEOTIDE SEQUENCE [LARGE SCALE GENOMIC DNA]</scope>
    <source>
        <strain evidence="2 3">HYN0085</strain>
    </source>
</reference>
<protein>
    <recommendedName>
        <fullName evidence="4">MFS transporter</fullName>
    </recommendedName>
</protein>
<dbReference type="AlphaFoldDB" id="A0A344TJV9"/>
<keyword evidence="3" id="KW-1185">Reference proteome</keyword>
<gene>
    <name evidence="2" type="ORF">DR864_14800</name>
</gene>
<dbReference type="Pfam" id="PF18943">
    <property type="entry name" value="DUF5690"/>
    <property type="match status" value="1"/>
</dbReference>
<feature type="transmembrane region" description="Helical" evidence="1">
    <location>
        <begin position="285"/>
        <end position="307"/>
    </location>
</feature>
<accession>A0A344TJV9</accession>
<organism evidence="2 3">
    <name type="scientific">Runella rosea</name>
    <dbReference type="NCBI Taxonomy" id="2259595"/>
    <lineage>
        <taxon>Bacteria</taxon>
        <taxon>Pseudomonadati</taxon>
        <taxon>Bacteroidota</taxon>
        <taxon>Cytophagia</taxon>
        <taxon>Cytophagales</taxon>
        <taxon>Spirosomataceae</taxon>
        <taxon>Runella</taxon>
    </lineage>
</organism>
<dbReference type="InterPro" id="IPR043745">
    <property type="entry name" value="DUF5690"/>
</dbReference>
<dbReference type="EMBL" id="CP030850">
    <property type="protein sequence ID" value="AXE18930.1"/>
    <property type="molecule type" value="Genomic_DNA"/>
</dbReference>
<feature type="transmembrane region" description="Helical" evidence="1">
    <location>
        <begin position="39"/>
        <end position="60"/>
    </location>
</feature>
<feature type="transmembrane region" description="Helical" evidence="1">
    <location>
        <begin position="132"/>
        <end position="152"/>
    </location>
</feature>
<evidence type="ECO:0000256" key="1">
    <source>
        <dbReference type="SAM" id="Phobius"/>
    </source>
</evidence>
<feature type="transmembrane region" description="Helical" evidence="1">
    <location>
        <begin position="254"/>
        <end position="273"/>
    </location>
</feature>
<keyword evidence="1" id="KW-1133">Transmembrane helix</keyword>
<keyword evidence="1" id="KW-0472">Membrane</keyword>
<feature type="transmembrane region" description="Helical" evidence="1">
    <location>
        <begin position="383"/>
        <end position="406"/>
    </location>
</feature>
<feature type="transmembrane region" description="Helical" evidence="1">
    <location>
        <begin position="104"/>
        <end position="125"/>
    </location>
</feature>
<dbReference type="InterPro" id="IPR036259">
    <property type="entry name" value="MFS_trans_sf"/>
</dbReference>
<feature type="transmembrane region" description="Helical" evidence="1">
    <location>
        <begin position="7"/>
        <end position="27"/>
    </location>
</feature>
<feature type="transmembrane region" description="Helical" evidence="1">
    <location>
        <begin position="80"/>
        <end position="98"/>
    </location>
</feature>
<proteinExistence type="predicted"/>
<evidence type="ECO:0008006" key="4">
    <source>
        <dbReference type="Google" id="ProtNLM"/>
    </source>
</evidence>
<sequence length="419" mass="46743">MKKPSEFRLMVWGSTAAFCAYACMYAFRRGITAATFDGLVFWGINYKIWLITLQVLGYAFSKLIGIKVVSEMKPAQRAMYLLAFVGFAELALLGFAVVPAPYNIPFLFLNGLPLGMVYGTVLGFLEGRRQTDALVAGLTASFIFASGFVKTIGKTLLNSGVSEFWMPFTTGLLFAVPLVLAVWALAKLPAPTAEDRAERTERAPMNAADRSRFIKTFSVGLITLIVSYVFLTAFRDFRDNFAPEILKLAGVDNPLIFTQTETFVSVFILLLMATLRWVKDNWKAFYLINLLLIAGGITVGVSTWMFQQGMLSPGVWFTLTGVGLYLAYVPCNGLYFERFVASFKYVSTVSFVVTLADWWGYLGTVGVLLYKNFGQPNISFLDFFIYGAYVLAVVYVVLVVISFGYFKRKYKTMQPEVVS</sequence>
<dbReference type="KEGG" id="run:DR864_14800"/>
<dbReference type="RefSeq" id="WP_114067711.1">
    <property type="nucleotide sequence ID" value="NZ_CP030850.1"/>
</dbReference>
<evidence type="ECO:0000313" key="2">
    <source>
        <dbReference type="EMBL" id="AXE18930.1"/>
    </source>
</evidence>
<dbReference type="SUPFAM" id="SSF103473">
    <property type="entry name" value="MFS general substrate transporter"/>
    <property type="match status" value="1"/>
</dbReference>
<feature type="transmembrane region" description="Helical" evidence="1">
    <location>
        <begin position="348"/>
        <end position="371"/>
    </location>
</feature>
<evidence type="ECO:0000313" key="3">
    <source>
        <dbReference type="Proteomes" id="UP000251993"/>
    </source>
</evidence>